<accession>A0ABV7J5J8</accession>
<name>A0ABV7J5J8_9RHOB</name>
<reference evidence="2" key="1">
    <citation type="journal article" date="2019" name="Int. J. Syst. Evol. Microbiol.">
        <title>The Global Catalogue of Microorganisms (GCM) 10K type strain sequencing project: providing services to taxonomists for standard genome sequencing and annotation.</title>
        <authorList>
            <consortium name="The Broad Institute Genomics Platform"/>
            <consortium name="The Broad Institute Genome Sequencing Center for Infectious Disease"/>
            <person name="Wu L."/>
            <person name="Ma J."/>
        </authorList>
    </citation>
    <scope>NUCLEOTIDE SEQUENCE [LARGE SCALE GENOMIC DNA]</scope>
    <source>
        <strain evidence="2">KCTC 52039</strain>
    </source>
</reference>
<sequence>MRNDKLWQDIKAARSALATADMTLERAVSKSLRRTFELDPDKCILLMLEYRRFRYLHHIAEGPLMPSPLIAFIQTRDTPNSIAFAEIKRWWGGAARRVNTSLSSFVHEPAYQRTLELYQQEFAATPPYEIWPTHVQVQRKKTGLSRVRSGSHDGHNGSMGAVRYRSYIRLCFVCYRVCLPYFL</sequence>
<dbReference type="EMBL" id="JBHRTO010000002">
    <property type="protein sequence ID" value="MFC3182594.1"/>
    <property type="molecule type" value="Genomic_DNA"/>
</dbReference>
<evidence type="ECO:0000313" key="2">
    <source>
        <dbReference type="Proteomes" id="UP001595547"/>
    </source>
</evidence>
<dbReference type="RefSeq" id="WP_380074253.1">
    <property type="nucleotide sequence ID" value="NZ_JBHRTO010000002.1"/>
</dbReference>
<dbReference type="Proteomes" id="UP001595547">
    <property type="component" value="Unassembled WGS sequence"/>
</dbReference>
<comment type="caution">
    <text evidence="1">The sequence shown here is derived from an EMBL/GenBank/DDBJ whole genome shotgun (WGS) entry which is preliminary data.</text>
</comment>
<keyword evidence="2" id="KW-1185">Reference proteome</keyword>
<organism evidence="1 2">
    <name type="scientific">Cypionkella sinensis</name>
    <dbReference type="NCBI Taxonomy" id="1756043"/>
    <lineage>
        <taxon>Bacteria</taxon>
        <taxon>Pseudomonadati</taxon>
        <taxon>Pseudomonadota</taxon>
        <taxon>Alphaproteobacteria</taxon>
        <taxon>Rhodobacterales</taxon>
        <taxon>Paracoccaceae</taxon>
        <taxon>Cypionkella</taxon>
    </lineage>
</organism>
<protein>
    <submittedName>
        <fullName evidence="1">Uncharacterized protein</fullName>
    </submittedName>
</protein>
<gene>
    <name evidence="1" type="ORF">ACFOGH_16475</name>
</gene>
<proteinExistence type="predicted"/>
<evidence type="ECO:0000313" key="1">
    <source>
        <dbReference type="EMBL" id="MFC3182594.1"/>
    </source>
</evidence>